<dbReference type="PANTHER" id="PTHR32196">
    <property type="entry name" value="ABC TRANSPORTER PERMEASE PROTEIN YPHD-RELATED-RELATED"/>
    <property type="match status" value="1"/>
</dbReference>
<sequence>MTLTAPPVAEDAPAEGAARRRFIDKVFKARELAVAAVLVLMLLATQLSNTEFLSRQGITDLLLNATILVLVATGQAVVVITRNVDLSVGSVLGISAFAAGNYLQGGGSSLVAVVLAVGLGALFGALNGALVSLGKVPALVVTLGTLYIVRGIDSIWVGSRQITADSLPDGFVDFGHNGIWVVPYLALLAGAVLFCVGYYLRSYRSGREMYALGSSPEAAQLAGIPVRGRIMTAYVLCGALAGLAGALYLARFGNVDSATGSGYELTVVSAVVVGGVAFTGGSGTVYGAALGALLLTSINSVLPAIGVSSVWVTAINGILLLLAIAVDRILALRVAAVLRKQAARMRSARHA</sequence>
<comment type="function">
    <text evidence="9">Part of the ABC transporter complex LsrABCD involved in autoinducer 2 (AI-2) import. Probably responsible for the translocation of the substrate across the membrane.</text>
</comment>
<evidence type="ECO:0000256" key="8">
    <source>
        <dbReference type="ARBA" id="ARBA00023136"/>
    </source>
</evidence>
<dbReference type="Pfam" id="PF02653">
    <property type="entry name" value="BPD_transp_2"/>
    <property type="match status" value="1"/>
</dbReference>
<keyword evidence="3" id="KW-0813">Transport</keyword>
<keyword evidence="13" id="KW-1185">Reference proteome</keyword>
<feature type="transmembrane region" description="Helical" evidence="11">
    <location>
        <begin position="230"/>
        <end position="250"/>
    </location>
</feature>
<feature type="transmembrane region" description="Helical" evidence="11">
    <location>
        <begin position="262"/>
        <end position="281"/>
    </location>
</feature>
<reference evidence="12 13" key="1">
    <citation type="submission" date="2018-08" db="EMBL/GenBank/DDBJ databases">
        <title>Isolation, diversity and antifungal activity of Actinobacteria from wheat.</title>
        <authorList>
            <person name="Han C."/>
        </authorList>
    </citation>
    <scope>NUCLEOTIDE SEQUENCE [LARGE SCALE GENOMIC DNA]</scope>
    <source>
        <strain evidence="12 13">NEAU-YY421</strain>
    </source>
</reference>
<feature type="transmembrane region" description="Helical" evidence="11">
    <location>
        <begin position="138"/>
        <end position="158"/>
    </location>
</feature>
<dbReference type="RefSeq" id="WP_128556904.1">
    <property type="nucleotide sequence ID" value="NZ_QUAK01000091.1"/>
</dbReference>
<feature type="transmembrane region" description="Helical" evidence="11">
    <location>
        <begin position="86"/>
        <end position="104"/>
    </location>
</feature>
<evidence type="ECO:0000256" key="4">
    <source>
        <dbReference type="ARBA" id="ARBA00022475"/>
    </source>
</evidence>
<keyword evidence="6 11" id="KW-0812">Transmembrane</keyword>
<protein>
    <recommendedName>
        <fullName evidence="10">Autoinducer 2 import system permease protein LsrC</fullName>
    </recommendedName>
</protein>
<feature type="transmembrane region" description="Helical" evidence="11">
    <location>
        <begin position="318"/>
        <end position="338"/>
    </location>
</feature>
<gene>
    <name evidence="12" type="ORF">DY218_17080</name>
</gene>
<evidence type="ECO:0000256" key="9">
    <source>
        <dbReference type="ARBA" id="ARBA00025439"/>
    </source>
</evidence>
<comment type="caution">
    <text evidence="12">The sequence shown here is derived from an EMBL/GenBank/DDBJ whole genome shotgun (WGS) entry which is preliminary data.</text>
</comment>
<dbReference type="InterPro" id="IPR001851">
    <property type="entry name" value="ABC_transp_permease"/>
</dbReference>
<keyword evidence="8 11" id="KW-0472">Membrane</keyword>
<evidence type="ECO:0000256" key="5">
    <source>
        <dbReference type="ARBA" id="ARBA00022519"/>
    </source>
</evidence>
<evidence type="ECO:0000256" key="7">
    <source>
        <dbReference type="ARBA" id="ARBA00022989"/>
    </source>
</evidence>
<evidence type="ECO:0000256" key="2">
    <source>
        <dbReference type="ARBA" id="ARBA00011262"/>
    </source>
</evidence>
<keyword evidence="4" id="KW-1003">Cell membrane</keyword>
<comment type="subunit">
    <text evidence="2">The complex is composed of two ATP-binding proteins (LsrA), two transmembrane proteins (LsrC and LsrD) and a solute-binding protein (LsrB).</text>
</comment>
<feature type="transmembrane region" description="Helical" evidence="11">
    <location>
        <begin position="178"/>
        <end position="200"/>
    </location>
</feature>
<dbReference type="Proteomes" id="UP000263094">
    <property type="component" value="Unassembled WGS sequence"/>
</dbReference>
<feature type="transmembrane region" description="Helical" evidence="11">
    <location>
        <begin position="61"/>
        <end position="79"/>
    </location>
</feature>
<evidence type="ECO:0000256" key="1">
    <source>
        <dbReference type="ARBA" id="ARBA00004651"/>
    </source>
</evidence>
<dbReference type="PANTHER" id="PTHR32196:SF29">
    <property type="entry name" value="AUTOINDUCER 2 IMPORT SYSTEM PERMEASE PROTEIN LSRC"/>
    <property type="match status" value="1"/>
</dbReference>
<feature type="transmembrane region" description="Helical" evidence="11">
    <location>
        <begin position="29"/>
        <end position="49"/>
    </location>
</feature>
<evidence type="ECO:0000313" key="12">
    <source>
        <dbReference type="EMBL" id="RFU85490.1"/>
    </source>
</evidence>
<evidence type="ECO:0000256" key="10">
    <source>
        <dbReference type="ARBA" id="ARBA00039382"/>
    </source>
</evidence>
<feature type="transmembrane region" description="Helical" evidence="11">
    <location>
        <begin position="288"/>
        <end position="312"/>
    </location>
</feature>
<name>A0A372M4E6_9ACTN</name>
<organism evidence="12 13">
    <name type="scientific">Streptomyces triticagri</name>
    <dbReference type="NCBI Taxonomy" id="2293568"/>
    <lineage>
        <taxon>Bacteria</taxon>
        <taxon>Bacillati</taxon>
        <taxon>Actinomycetota</taxon>
        <taxon>Actinomycetes</taxon>
        <taxon>Kitasatosporales</taxon>
        <taxon>Streptomycetaceae</taxon>
        <taxon>Streptomyces</taxon>
    </lineage>
</organism>
<evidence type="ECO:0000313" key="13">
    <source>
        <dbReference type="Proteomes" id="UP000263094"/>
    </source>
</evidence>
<accession>A0A372M4E6</accession>
<dbReference type="EMBL" id="QUAK01000091">
    <property type="protein sequence ID" value="RFU85490.1"/>
    <property type="molecule type" value="Genomic_DNA"/>
</dbReference>
<dbReference type="GO" id="GO:0022857">
    <property type="term" value="F:transmembrane transporter activity"/>
    <property type="evidence" value="ECO:0007669"/>
    <property type="project" value="InterPro"/>
</dbReference>
<evidence type="ECO:0000256" key="3">
    <source>
        <dbReference type="ARBA" id="ARBA00022448"/>
    </source>
</evidence>
<keyword evidence="5" id="KW-0997">Cell inner membrane</keyword>
<dbReference type="CDD" id="cd06579">
    <property type="entry name" value="TM_PBP1_transp_AraH_like"/>
    <property type="match status" value="1"/>
</dbReference>
<evidence type="ECO:0000256" key="11">
    <source>
        <dbReference type="SAM" id="Phobius"/>
    </source>
</evidence>
<proteinExistence type="predicted"/>
<evidence type="ECO:0000256" key="6">
    <source>
        <dbReference type="ARBA" id="ARBA00022692"/>
    </source>
</evidence>
<keyword evidence="7 11" id="KW-1133">Transmembrane helix</keyword>
<dbReference type="OrthoDB" id="3185552at2"/>
<comment type="subcellular location">
    <subcellularLocation>
        <location evidence="1">Cell membrane</location>
        <topology evidence="1">Multi-pass membrane protein</topology>
    </subcellularLocation>
</comment>
<dbReference type="AlphaFoldDB" id="A0A372M4E6"/>
<feature type="transmembrane region" description="Helical" evidence="11">
    <location>
        <begin position="110"/>
        <end position="131"/>
    </location>
</feature>
<dbReference type="GO" id="GO:0005886">
    <property type="term" value="C:plasma membrane"/>
    <property type="evidence" value="ECO:0007669"/>
    <property type="project" value="UniProtKB-SubCell"/>
</dbReference>